<organism evidence="1 2">
    <name type="scientific">Microbacterium dextranolyticum</name>
    <dbReference type="NCBI Taxonomy" id="36806"/>
    <lineage>
        <taxon>Bacteria</taxon>
        <taxon>Bacillati</taxon>
        <taxon>Actinomycetota</taxon>
        <taxon>Actinomycetes</taxon>
        <taxon>Micrococcales</taxon>
        <taxon>Microbacteriaceae</taxon>
        <taxon>Microbacterium</taxon>
    </lineage>
</organism>
<protein>
    <recommendedName>
        <fullName evidence="3">Amino acid transporter</fullName>
    </recommendedName>
</protein>
<sequence length="220" mass="23934">MLRPDDAATDADPVTWRALDVDGVVRLLHEASVRWWLSGGAALDRWVGHPIRPRTNIDVSVTAGDLAGLVAALPSGVSAWATVGDDVVSFDEAPEDADLQPVLVRDDASGATILQINAEDGAPRAWVYKRDPRLQLSWVEAVIDLDGVPTGAPQVQLVWKALRPRPEDTLDKDAVLPTLSPEAVAFYETALLRIHPHSTWSIHVRSPFAPAKASWNRPRA</sequence>
<dbReference type="EMBL" id="BSER01000001">
    <property type="protein sequence ID" value="GLJ94121.1"/>
    <property type="molecule type" value="Genomic_DNA"/>
</dbReference>
<name>A0A9W6HJX4_9MICO</name>
<evidence type="ECO:0008006" key="3">
    <source>
        <dbReference type="Google" id="ProtNLM"/>
    </source>
</evidence>
<dbReference type="Pfam" id="PF10706">
    <property type="entry name" value="Aminoglyc_resit"/>
    <property type="match status" value="1"/>
</dbReference>
<proteinExistence type="predicted"/>
<dbReference type="InterPro" id="IPR019646">
    <property type="entry name" value="Aminoglyc_AdlTrfase"/>
</dbReference>
<comment type="caution">
    <text evidence="1">The sequence shown here is derived from an EMBL/GenBank/DDBJ whole genome shotgun (WGS) entry which is preliminary data.</text>
</comment>
<reference evidence="1" key="2">
    <citation type="submission" date="2023-01" db="EMBL/GenBank/DDBJ databases">
        <authorList>
            <person name="Sun Q."/>
            <person name="Evtushenko L."/>
        </authorList>
    </citation>
    <scope>NUCLEOTIDE SEQUENCE</scope>
    <source>
        <strain evidence="1">VKM Ac-1940</strain>
    </source>
</reference>
<dbReference type="RefSeq" id="WP_239531668.1">
    <property type="nucleotide sequence ID" value="NZ_BAAAUR010000002.1"/>
</dbReference>
<dbReference type="Proteomes" id="UP001142291">
    <property type="component" value="Unassembled WGS sequence"/>
</dbReference>
<accession>A0A9W6HJX4</accession>
<dbReference type="AlphaFoldDB" id="A0A9W6HJX4"/>
<evidence type="ECO:0000313" key="1">
    <source>
        <dbReference type="EMBL" id="GLJ94121.1"/>
    </source>
</evidence>
<keyword evidence="2" id="KW-1185">Reference proteome</keyword>
<dbReference type="Gene3D" id="3.30.460.40">
    <property type="match status" value="1"/>
</dbReference>
<evidence type="ECO:0000313" key="2">
    <source>
        <dbReference type="Proteomes" id="UP001142291"/>
    </source>
</evidence>
<reference evidence="1" key="1">
    <citation type="journal article" date="2014" name="Int. J. Syst. Evol. Microbiol.">
        <title>Complete genome sequence of Corynebacterium casei LMG S-19264T (=DSM 44701T), isolated from a smear-ripened cheese.</title>
        <authorList>
            <consortium name="US DOE Joint Genome Institute (JGI-PGF)"/>
            <person name="Walter F."/>
            <person name="Albersmeier A."/>
            <person name="Kalinowski J."/>
            <person name="Ruckert C."/>
        </authorList>
    </citation>
    <scope>NUCLEOTIDE SEQUENCE</scope>
    <source>
        <strain evidence="1">VKM Ac-1940</strain>
    </source>
</reference>
<gene>
    <name evidence="1" type="ORF">GCM10017591_01820</name>
</gene>